<sequence length="77" mass="8908">MLMEIAKILLESKRIDKWVPVHLLIKYGINNERINHLEDKGVLLVKNTDLHGKVLKLTLKGYHEFSQALIQKNSLFG</sequence>
<organism evidence="1 2">
    <name type="scientific">Heyndrickxia oleronia</name>
    <dbReference type="NCBI Taxonomy" id="38875"/>
    <lineage>
        <taxon>Bacteria</taxon>
        <taxon>Bacillati</taxon>
        <taxon>Bacillota</taxon>
        <taxon>Bacilli</taxon>
        <taxon>Bacillales</taxon>
        <taxon>Bacillaceae</taxon>
        <taxon>Heyndrickxia</taxon>
    </lineage>
</organism>
<evidence type="ECO:0000313" key="1">
    <source>
        <dbReference type="EMBL" id="MDH5163300.1"/>
    </source>
</evidence>
<gene>
    <name evidence="1" type="ORF">P5X88_20405</name>
</gene>
<dbReference type="RefSeq" id="WP_180212591.1">
    <property type="nucleotide sequence ID" value="NZ_BOQX01000010.1"/>
</dbReference>
<dbReference type="AlphaFoldDB" id="A0AAW6SWR2"/>
<reference evidence="1" key="1">
    <citation type="submission" date="2023-03" db="EMBL/GenBank/DDBJ databases">
        <title>Bacterial isolates from washroom surfaces on a university campus.</title>
        <authorList>
            <person name="Holman D.B."/>
            <person name="Gzyl K.E."/>
            <person name="Taheri A.E."/>
        </authorList>
    </citation>
    <scope>NUCLEOTIDE SEQUENCE</scope>
    <source>
        <strain evidence="1">RD03</strain>
    </source>
</reference>
<comment type="caution">
    <text evidence="1">The sequence shown here is derived from an EMBL/GenBank/DDBJ whole genome shotgun (WGS) entry which is preliminary data.</text>
</comment>
<dbReference type="Proteomes" id="UP001159179">
    <property type="component" value="Unassembled WGS sequence"/>
</dbReference>
<proteinExistence type="predicted"/>
<dbReference type="GeneID" id="79870182"/>
<dbReference type="EMBL" id="JAROYP010000014">
    <property type="protein sequence ID" value="MDH5163300.1"/>
    <property type="molecule type" value="Genomic_DNA"/>
</dbReference>
<protein>
    <submittedName>
        <fullName evidence="1">Uncharacterized protein</fullName>
    </submittedName>
</protein>
<evidence type="ECO:0000313" key="2">
    <source>
        <dbReference type="Proteomes" id="UP001159179"/>
    </source>
</evidence>
<accession>A0AAW6SWR2</accession>
<name>A0AAW6SWR2_9BACI</name>